<dbReference type="AlphaFoldDB" id="A0A2B7XLA1"/>
<gene>
    <name evidence="2" type="ORF">GX51_00399</name>
</gene>
<evidence type="ECO:0000313" key="2">
    <source>
        <dbReference type="EMBL" id="PGH09719.1"/>
    </source>
</evidence>
<sequence length="82" mass="9088">MQAQAPKKFARFKIQRDTIDEKQIKKHQTTAAVPRLEHPKRSNSPRPAIVPIELLDIYSCAQLGFATVAHPTSSLSLAALLP</sequence>
<keyword evidence="3" id="KW-1185">Reference proteome</keyword>
<evidence type="ECO:0000313" key="3">
    <source>
        <dbReference type="Proteomes" id="UP000224080"/>
    </source>
</evidence>
<feature type="region of interest" description="Disordered" evidence="1">
    <location>
        <begin position="23"/>
        <end position="45"/>
    </location>
</feature>
<protein>
    <submittedName>
        <fullName evidence="2">Uncharacterized protein</fullName>
    </submittedName>
</protein>
<evidence type="ECO:0000256" key="1">
    <source>
        <dbReference type="SAM" id="MobiDB-lite"/>
    </source>
</evidence>
<name>A0A2B7XLA1_9EURO</name>
<accession>A0A2B7XLA1</accession>
<dbReference type="Proteomes" id="UP000224080">
    <property type="component" value="Unassembled WGS sequence"/>
</dbReference>
<organism evidence="2 3">
    <name type="scientific">Blastomyces parvus</name>
    <dbReference type="NCBI Taxonomy" id="2060905"/>
    <lineage>
        <taxon>Eukaryota</taxon>
        <taxon>Fungi</taxon>
        <taxon>Dikarya</taxon>
        <taxon>Ascomycota</taxon>
        <taxon>Pezizomycotina</taxon>
        <taxon>Eurotiomycetes</taxon>
        <taxon>Eurotiomycetidae</taxon>
        <taxon>Onygenales</taxon>
        <taxon>Ajellomycetaceae</taxon>
        <taxon>Blastomyces</taxon>
    </lineage>
</organism>
<dbReference type="EMBL" id="PDNC01000003">
    <property type="protein sequence ID" value="PGH09719.1"/>
    <property type="molecule type" value="Genomic_DNA"/>
</dbReference>
<proteinExistence type="predicted"/>
<reference evidence="2 3" key="1">
    <citation type="submission" date="2017-10" db="EMBL/GenBank/DDBJ databases">
        <title>Comparative genomics in systemic dimorphic fungi from Ajellomycetaceae.</title>
        <authorList>
            <person name="Munoz J.F."/>
            <person name="Mcewen J.G."/>
            <person name="Clay O.K."/>
            <person name="Cuomo C.A."/>
        </authorList>
    </citation>
    <scope>NUCLEOTIDE SEQUENCE [LARGE SCALE GENOMIC DNA]</scope>
    <source>
        <strain evidence="2 3">UAMH130</strain>
    </source>
</reference>
<comment type="caution">
    <text evidence="2">The sequence shown here is derived from an EMBL/GenBank/DDBJ whole genome shotgun (WGS) entry which is preliminary data.</text>
</comment>